<organism evidence="3 4">
    <name type="scientific">Paracoccus lichenicola</name>
    <dbReference type="NCBI Taxonomy" id="2665644"/>
    <lineage>
        <taxon>Bacteria</taxon>
        <taxon>Pseudomonadati</taxon>
        <taxon>Pseudomonadota</taxon>
        <taxon>Alphaproteobacteria</taxon>
        <taxon>Rhodobacterales</taxon>
        <taxon>Paracoccaceae</taxon>
        <taxon>Paracoccus</taxon>
    </lineage>
</organism>
<dbReference type="InterPro" id="IPR005338">
    <property type="entry name" value="Anhydro_N_Ac-Mur_kinase"/>
</dbReference>
<dbReference type="GO" id="GO:0016773">
    <property type="term" value="F:phosphotransferase activity, alcohol group as acceptor"/>
    <property type="evidence" value="ECO:0007669"/>
    <property type="project" value="InterPro"/>
</dbReference>
<dbReference type="GO" id="GO:0005524">
    <property type="term" value="F:ATP binding"/>
    <property type="evidence" value="ECO:0007669"/>
    <property type="project" value="InterPro"/>
</dbReference>
<dbReference type="GO" id="GO:0006040">
    <property type="term" value="P:amino sugar metabolic process"/>
    <property type="evidence" value="ECO:0007669"/>
    <property type="project" value="InterPro"/>
</dbReference>
<keyword evidence="3" id="KW-0808">Transferase</keyword>
<sequence length="375" mass="38928">MIRVLGMMSGTSMDGVDAAVIETDGVRIGGFGRSGFRGYSDNEAAVLHGALGRWPGEAGVEDAATISVASHAAMAADFPEADLIGYHGQTLAHDPQGRGTHQAGAGAALARATDRPVVWDFRREDVRQGGEGAPLAPFFHWACAGWAVGQGKLPPQPVAFLNLGGVGNITWVDPTAPAPEAPGACLAFDTGPANAPLNDLMRRRLRRSHDQDGALAVAGRADEAIVADFLRHPWFDRPPPKSLDRDQFRGLAAAVEPLPDADAAATLVAALAGAVAAGLRWLPSVPAAVLVCGGGRRNPAIMGRLAQVLPCAVQPVEAAGLDGDMLEAQAFGWLAARVMRGLPTSGPTTTGVPAPCCGGRISHPRGPRRFFPTRP</sequence>
<gene>
    <name evidence="3" type="ORF">GIY56_13980</name>
</gene>
<dbReference type="InterPro" id="IPR043129">
    <property type="entry name" value="ATPase_NBD"/>
</dbReference>
<feature type="region of interest" description="Disordered" evidence="2">
    <location>
        <begin position="346"/>
        <end position="375"/>
    </location>
</feature>
<reference evidence="3 4" key="1">
    <citation type="submission" date="2019-11" db="EMBL/GenBank/DDBJ databases">
        <authorList>
            <person name="Lang L."/>
        </authorList>
    </citation>
    <scope>NUCLEOTIDE SEQUENCE [LARGE SCALE GENOMIC DNA]</scope>
    <source>
        <strain evidence="3 4">YIM 132242</strain>
    </source>
</reference>
<dbReference type="GO" id="GO:0009254">
    <property type="term" value="P:peptidoglycan turnover"/>
    <property type="evidence" value="ECO:0007669"/>
    <property type="project" value="InterPro"/>
</dbReference>
<dbReference type="AlphaFoldDB" id="A0A6L6HT17"/>
<evidence type="ECO:0000256" key="2">
    <source>
        <dbReference type="SAM" id="MobiDB-lite"/>
    </source>
</evidence>
<accession>A0A6L6HT17</accession>
<keyword evidence="1" id="KW-0119">Carbohydrate metabolism</keyword>
<evidence type="ECO:0000313" key="3">
    <source>
        <dbReference type="EMBL" id="MTE01393.1"/>
    </source>
</evidence>
<protein>
    <submittedName>
        <fullName evidence="3">Anhydro-N-acetylmuramic acid kinase</fullName>
        <ecNumber evidence="3">2.7.1.170</ecNumber>
    </submittedName>
</protein>
<evidence type="ECO:0000256" key="1">
    <source>
        <dbReference type="ARBA" id="ARBA00023277"/>
    </source>
</evidence>
<name>A0A6L6HT17_9RHOB</name>
<proteinExistence type="predicted"/>
<dbReference type="NCBIfam" id="NF007141">
    <property type="entry name" value="PRK09585.1-5"/>
    <property type="match status" value="1"/>
</dbReference>
<dbReference type="SUPFAM" id="SSF53067">
    <property type="entry name" value="Actin-like ATPase domain"/>
    <property type="match status" value="1"/>
</dbReference>
<dbReference type="PANTHER" id="PTHR30605">
    <property type="entry name" value="ANHYDRO-N-ACETYLMURAMIC ACID KINASE"/>
    <property type="match status" value="1"/>
</dbReference>
<evidence type="ECO:0000313" key="4">
    <source>
        <dbReference type="Proteomes" id="UP000481417"/>
    </source>
</evidence>
<dbReference type="Gene3D" id="3.30.420.40">
    <property type="match status" value="2"/>
</dbReference>
<dbReference type="EMBL" id="WMBT01000009">
    <property type="protein sequence ID" value="MTE01393.1"/>
    <property type="molecule type" value="Genomic_DNA"/>
</dbReference>
<dbReference type="Pfam" id="PF03702">
    <property type="entry name" value="AnmK"/>
    <property type="match status" value="1"/>
</dbReference>
<keyword evidence="4" id="KW-1185">Reference proteome</keyword>
<dbReference type="GO" id="GO:0016301">
    <property type="term" value="F:kinase activity"/>
    <property type="evidence" value="ECO:0007669"/>
    <property type="project" value="UniProtKB-KW"/>
</dbReference>
<dbReference type="EC" id="2.7.1.170" evidence="3"/>
<dbReference type="RefSeq" id="WP_154765454.1">
    <property type="nucleotide sequence ID" value="NZ_WMBT01000009.1"/>
</dbReference>
<dbReference type="Proteomes" id="UP000481417">
    <property type="component" value="Unassembled WGS sequence"/>
</dbReference>
<comment type="caution">
    <text evidence="3">The sequence shown here is derived from an EMBL/GenBank/DDBJ whole genome shotgun (WGS) entry which is preliminary data.</text>
</comment>
<dbReference type="PANTHER" id="PTHR30605:SF0">
    <property type="entry name" value="ANHYDRO-N-ACETYLMURAMIC ACID KINASE"/>
    <property type="match status" value="1"/>
</dbReference>
<keyword evidence="3" id="KW-0418">Kinase</keyword>